<protein>
    <recommendedName>
        <fullName evidence="1">Fido domain-containing protein</fullName>
    </recommendedName>
</protein>
<dbReference type="AlphaFoldDB" id="K2GSH3"/>
<feature type="domain" description="Fido" evidence="1">
    <location>
        <begin position="6"/>
        <end position="128"/>
    </location>
</feature>
<dbReference type="InterPro" id="IPR053737">
    <property type="entry name" value="Type_II_TA_Toxin"/>
</dbReference>
<dbReference type="PANTHER" id="PTHR39426">
    <property type="entry name" value="HOMOLOGY TO DEATH-ON-CURING PROTEIN OF PHAGE P1"/>
    <property type="match status" value="1"/>
</dbReference>
<dbReference type="EMBL" id="AMFJ01000870">
    <property type="protein sequence ID" value="EKE26255.1"/>
    <property type="molecule type" value="Genomic_DNA"/>
</dbReference>
<organism evidence="2">
    <name type="scientific">uncultured bacterium</name>
    <name type="common">gcode 4</name>
    <dbReference type="NCBI Taxonomy" id="1234023"/>
    <lineage>
        <taxon>Bacteria</taxon>
        <taxon>environmental samples</taxon>
    </lineage>
</organism>
<dbReference type="Pfam" id="PF02661">
    <property type="entry name" value="Fic"/>
    <property type="match status" value="1"/>
</dbReference>
<sequence length="130" mass="16300">MEINYLNIEEVIFIHNEILRLSWWLEWTKNLWQLESVLEHIKNNIYYKDFFEKAGHLFFWIIKFHCFNDWNKRTAIITLDQFFKINWIIIEDFWIKMEDIAIWVAENEISKIELQKIFKSMLLSFWYKLT</sequence>
<comment type="caution">
    <text evidence="2">The sequence shown here is derived from an EMBL/GenBank/DDBJ whole genome shotgun (WGS) entry which is preliminary data.</text>
</comment>
<reference evidence="2" key="1">
    <citation type="journal article" date="2012" name="Science">
        <title>Fermentation, hydrogen, and sulfur metabolism in multiple uncultivated bacterial phyla.</title>
        <authorList>
            <person name="Wrighton K.C."/>
            <person name="Thomas B.C."/>
            <person name="Sharon I."/>
            <person name="Miller C.S."/>
            <person name="Castelle C.J."/>
            <person name="VerBerkmoes N.C."/>
            <person name="Wilkins M.J."/>
            <person name="Hettich R.L."/>
            <person name="Lipton M.S."/>
            <person name="Williams K.H."/>
            <person name="Long P.E."/>
            <person name="Banfield J.F."/>
        </authorList>
    </citation>
    <scope>NUCLEOTIDE SEQUENCE [LARGE SCALE GENOMIC DNA]</scope>
</reference>
<evidence type="ECO:0000259" key="1">
    <source>
        <dbReference type="PROSITE" id="PS51459"/>
    </source>
</evidence>
<dbReference type="SUPFAM" id="SSF140931">
    <property type="entry name" value="Fic-like"/>
    <property type="match status" value="1"/>
</dbReference>
<dbReference type="GO" id="GO:0016301">
    <property type="term" value="F:kinase activity"/>
    <property type="evidence" value="ECO:0007669"/>
    <property type="project" value="InterPro"/>
</dbReference>
<dbReference type="Gene3D" id="1.20.120.1870">
    <property type="entry name" value="Fic/DOC protein, Fido domain"/>
    <property type="match status" value="1"/>
</dbReference>
<dbReference type="PANTHER" id="PTHR39426:SF1">
    <property type="entry name" value="HOMOLOGY TO DEATH-ON-CURING PROTEIN OF PHAGE P1"/>
    <property type="match status" value="1"/>
</dbReference>
<dbReference type="InterPro" id="IPR036597">
    <property type="entry name" value="Fido-like_dom_sf"/>
</dbReference>
<dbReference type="NCBIfam" id="TIGR01550">
    <property type="entry name" value="DOC_P1"/>
    <property type="match status" value="1"/>
</dbReference>
<dbReference type="PROSITE" id="PS51459">
    <property type="entry name" value="FIDO"/>
    <property type="match status" value="1"/>
</dbReference>
<accession>K2GSH3</accession>
<evidence type="ECO:0000313" key="2">
    <source>
        <dbReference type="EMBL" id="EKE26255.1"/>
    </source>
</evidence>
<dbReference type="InterPro" id="IPR006440">
    <property type="entry name" value="Doc"/>
</dbReference>
<name>K2GSH3_9BACT</name>
<proteinExistence type="predicted"/>
<dbReference type="InterPro" id="IPR003812">
    <property type="entry name" value="Fido"/>
</dbReference>
<gene>
    <name evidence="2" type="ORF">ACD_4C00354G0001</name>
</gene>